<dbReference type="EMBL" id="KB822714">
    <property type="protein sequence ID" value="ETN44545.1"/>
    <property type="molecule type" value="Genomic_DNA"/>
</dbReference>
<dbReference type="SUPFAM" id="SSF48452">
    <property type="entry name" value="TPR-like"/>
    <property type="match status" value="1"/>
</dbReference>
<dbReference type="RefSeq" id="XP_008713108.1">
    <property type="nucleotide sequence ID" value="XM_008714886.1"/>
</dbReference>
<feature type="compositionally biased region" description="Low complexity" evidence="1">
    <location>
        <begin position="129"/>
        <end position="138"/>
    </location>
</feature>
<feature type="compositionally biased region" description="Low complexity" evidence="1">
    <location>
        <begin position="581"/>
        <end position="595"/>
    </location>
</feature>
<name>W2S7E1_CYPE1</name>
<sequence>MAPNNYQRPLSDTEWEEAKPHFERLYIGEARPLPKVMELMEKHHGFKASQKMYKNRIKQWGLSKYLKSEQAERLANEGGASDEMTQKGIRSMARRRNREQMKQKSQHGRHASTASNESPPRQMQQVQQPLPAHPSAHVPAPVRTTLTVTPAQHQPHPQLQTYTSQSPIASAAFVAEPSPIQQDNPAPWTAPQSFKRGSTSSIEDQFLVNLRAWTHEAFVTRQWERSASVMHQKGRHASRQLASELGAGIKLLEQNSELAWAHWGRAVEHFQNPELFKTWYHETPVRLLFEVSRIAHLGHPAFAVKLLSFISEWAASHLDKSDVRHALYGLYNQIPPTQLKPLYVRAARCMLDGLKSRLEPHNPLLVEVRLNRALDMVWFEPMTDLSEWVLPLDQVDRACGSDNQFSIYYLLLEAYQLVGRDKHEEAERVTQQAQVRIEALQALQEASPSPDPSTNPNKNLDEYRVAMAYRRLGRMQYTKGRFQDARRSFNTALRYVGVGVKAADNIMVEVFQCQESMARALKDEEDAQLWSRLLKAHEMRVKEKQEADLAKEAAAITNGMTGGTAQLSPMAIDGGMATPGARSASPRPLSRSTTF</sequence>
<dbReference type="eggNOG" id="ENOG502T4CE">
    <property type="taxonomic scope" value="Eukaryota"/>
</dbReference>
<dbReference type="Gene3D" id="1.25.40.10">
    <property type="entry name" value="Tetratricopeptide repeat domain"/>
    <property type="match status" value="1"/>
</dbReference>
<dbReference type="PANTHER" id="PTHR38788:SF3">
    <property type="entry name" value="CLR5 DOMAIN-CONTAINING PROTEIN"/>
    <property type="match status" value="1"/>
</dbReference>
<organism evidence="3 4">
    <name type="scientific">Cyphellophora europaea (strain CBS 101466)</name>
    <name type="common">Phialophora europaea</name>
    <dbReference type="NCBI Taxonomy" id="1220924"/>
    <lineage>
        <taxon>Eukaryota</taxon>
        <taxon>Fungi</taxon>
        <taxon>Dikarya</taxon>
        <taxon>Ascomycota</taxon>
        <taxon>Pezizomycotina</taxon>
        <taxon>Eurotiomycetes</taxon>
        <taxon>Chaetothyriomycetidae</taxon>
        <taxon>Chaetothyriales</taxon>
        <taxon>Cyphellophoraceae</taxon>
        <taxon>Cyphellophora</taxon>
    </lineage>
</organism>
<dbReference type="OrthoDB" id="539213at2759"/>
<evidence type="ECO:0000256" key="1">
    <source>
        <dbReference type="SAM" id="MobiDB-lite"/>
    </source>
</evidence>
<evidence type="ECO:0000313" key="4">
    <source>
        <dbReference type="Proteomes" id="UP000030752"/>
    </source>
</evidence>
<keyword evidence="4" id="KW-1185">Reference proteome</keyword>
<dbReference type="PANTHER" id="PTHR38788">
    <property type="entry name" value="CLR5 DOMAIN-CONTAINING PROTEIN"/>
    <property type="match status" value="1"/>
</dbReference>
<feature type="compositionally biased region" description="Polar residues" evidence="1">
    <location>
        <begin position="112"/>
        <end position="128"/>
    </location>
</feature>
<feature type="domain" description="Clr5" evidence="2">
    <location>
        <begin position="12"/>
        <end position="64"/>
    </location>
</feature>
<dbReference type="InParanoid" id="W2S7E1"/>
<dbReference type="Pfam" id="PF14420">
    <property type="entry name" value="Clr5"/>
    <property type="match status" value="1"/>
</dbReference>
<dbReference type="InterPro" id="IPR025676">
    <property type="entry name" value="Clr5_dom"/>
</dbReference>
<gene>
    <name evidence="3" type="ORF">HMPREF1541_10215</name>
</gene>
<evidence type="ECO:0000313" key="3">
    <source>
        <dbReference type="EMBL" id="ETN44545.1"/>
    </source>
</evidence>
<proteinExistence type="predicted"/>
<feature type="region of interest" description="Disordered" evidence="1">
    <location>
        <begin position="572"/>
        <end position="595"/>
    </location>
</feature>
<dbReference type="InterPro" id="IPR011990">
    <property type="entry name" value="TPR-like_helical_dom_sf"/>
</dbReference>
<protein>
    <recommendedName>
        <fullName evidence="2">Clr5 domain-containing protein</fullName>
    </recommendedName>
</protein>
<reference evidence="3 4" key="1">
    <citation type="submission" date="2013-03" db="EMBL/GenBank/DDBJ databases">
        <title>The Genome Sequence of Phialophora europaea CBS 101466.</title>
        <authorList>
            <consortium name="The Broad Institute Genomics Platform"/>
            <person name="Cuomo C."/>
            <person name="de Hoog S."/>
            <person name="Gorbushina A."/>
            <person name="Walker B."/>
            <person name="Young S.K."/>
            <person name="Zeng Q."/>
            <person name="Gargeya S."/>
            <person name="Fitzgerald M."/>
            <person name="Haas B."/>
            <person name="Abouelleil A."/>
            <person name="Allen A.W."/>
            <person name="Alvarado L."/>
            <person name="Arachchi H.M."/>
            <person name="Berlin A.M."/>
            <person name="Chapman S.B."/>
            <person name="Gainer-Dewar J."/>
            <person name="Goldberg J."/>
            <person name="Griggs A."/>
            <person name="Gujja S."/>
            <person name="Hansen M."/>
            <person name="Howarth C."/>
            <person name="Imamovic A."/>
            <person name="Ireland A."/>
            <person name="Larimer J."/>
            <person name="McCowan C."/>
            <person name="Murphy C."/>
            <person name="Pearson M."/>
            <person name="Poon T.W."/>
            <person name="Priest M."/>
            <person name="Roberts A."/>
            <person name="Saif S."/>
            <person name="Shea T."/>
            <person name="Sisk P."/>
            <person name="Sykes S."/>
            <person name="Wortman J."/>
            <person name="Nusbaum C."/>
            <person name="Birren B."/>
        </authorList>
    </citation>
    <scope>NUCLEOTIDE SEQUENCE [LARGE SCALE GENOMIC DNA]</scope>
    <source>
        <strain evidence="3 4">CBS 101466</strain>
    </source>
</reference>
<accession>W2S7E1</accession>
<feature type="region of interest" description="Disordered" evidence="1">
    <location>
        <begin position="92"/>
        <end position="138"/>
    </location>
</feature>
<dbReference type="AlphaFoldDB" id="W2S7E1"/>
<dbReference type="GeneID" id="19977554"/>
<dbReference type="VEuPathDB" id="FungiDB:HMPREF1541_10215"/>
<dbReference type="Proteomes" id="UP000030752">
    <property type="component" value="Unassembled WGS sequence"/>
</dbReference>
<evidence type="ECO:0000259" key="2">
    <source>
        <dbReference type="Pfam" id="PF14420"/>
    </source>
</evidence>
<dbReference type="HOGENOM" id="CLU_510009_0_0_1"/>